<accession>A0A9P6W902</accession>
<feature type="compositionally biased region" description="Basic and acidic residues" evidence="3">
    <location>
        <begin position="40"/>
        <end position="69"/>
    </location>
</feature>
<proteinExistence type="inferred from homology"/>
<evidence type="ECO:0008006" key="6">
    <source>
        <dbReference type="Google" id="ProtNLM"/>
    </source>
</evidence>
<reference evidence="4 5" key="1">
    <citation type="submission" date="2020-11" db="EMBL/GenBank/DDBJ databases">
        <title>Kefir isolates.</title>
        <authorList>
            <person name="Marcisauskas S."/>
            <person name="Kim Y."/>
            <person name="Blasche S."/>
        </authorList>
    </citation>
    <scope>NUCLEOTIDE SEQUENCE [LARGE SCALE GENOMIC DNA]</scope>
    <source>
        <strain evidence="4 5">OG2</strain>
    </source>
</reference>
<evidence type="ECO:0000256" key="3">
    <source>
        <dbReference type="SAM" id="MobiDB-lite"/>
    </source>
</evidence>
<organism evidence="4 5">
    <name type="scientific">Maudiozyma exigua</name>
    <name type="common">Yeast</name>
    <name type="synonym">Kazachstania exigua</name>
    <dbReference type="NCBI Taxonomy" id="34358"/>
    <lineage>
        <taxon>Eukaryota</taxon>
        <taxon>Fungi</taxon>
        <taxon>Dikarya</taxon>
        <taxon>Ascomycota</taxon>
        <taxon>Saccharomycotina</taxon>
        <taxon>Saccharomycetes</taxon>
        <taxon>Saccharomycetales</taxon>
        <taxon>Saccharomycetaceae</taxon>
        <taxon>Maudiozyma</taxon>
    </lineage>
</organism>
<evidence type="ECO:0000313" key="5">
    <source>
        <dbReference type="Proteomes" id="UP000750334"/>
    </source>
</evidence>
<keyword evidence="5" id="KW-1185">Reference proteome</keyword>
<evidence type="ECO:0000256" key="2">
    <source>
        <dbReference type="ARBA" id="ARBA00023054"/>
    </source>
</evidence>
<evidence type="ECO:0000313" key="4">
    <source>
        <dbReference type="EMBL" id="KAG0665556.1"/>
    </source>
</evidence>
<feature type="compositionally biased region" description="Basic and acidic residues" evidence="3">
    <location>
        <begin position="219"/>
        <end position="229"/>
    </location>
</feature>
<feature type="compositionally biased region" description="Acidic residues" evidence="3">
    <location>
        <begin position="230"/>
        <end position="249"/>
    </location>
</feature>
<dbReference type="AlphaFoldDB" id="A0A9P6W902"/>
<feature type="region of interest" description="Disordered" evidence="3">
    <location>
        <begin position="135"/>
        <end position="270"/>
    </location>
</feature>
<feature type="compositionally biased region" description="Polar residues" evidence="3">
    <location>
        <begin position="13"/>
        <end position="26"/>
    </location>
</feature>
<feature type="compositionally biased region" description="Basic and acidic residues" evidence="3">
    <location>
        <begin position="326"/>
        <end position="335"/>
    </location>
</feature>
<dbReference type="Pfam" id="PF08243">
    <property type="entry name" value="SPT2"/>
    <property type="match status" value="1"/>
</dbReference>
<name>A0A9P6W902_MAUEX</name>
<evidence type="ECO:0000256" key="1">
    <source>
        <dbReference type="ARBA" id="ARBA00006461"/>
    </source>
</evidence>
<feature type="region of interest" description="Disordered" evidence="3">
    <location>
        <begin position="1"/>
        <end position="90"/>
    </location>
</feature>
<dbReference type="SMART" id="SM00784">
    <property type="entry name" value="SPT2"/>
    <property type="match status" value="1"/>
</dbReference>
<gene>
    <name evidence="4" type="ORF">C6P45_000433</name>
</gene>
<feature type="compositionally biased region" description="Polar residues" evidence="3">
    <location>
        <begin position="177"/>
        <end position="187"/>
    </location>
</feature>
<comment type="caution">
    <text evidence="4">The sequence shown here is derived from an EMBL/GenBank/DDBJ whole genome shotgun (WGS) entry which is preliminary data.</text>
</comment>
<dbReference type="InterPro" id="IPR013256">
    <property type="entry name" value="Chromatin_SPT2"/>
</dbReference>
<dbReference type="OrthoDB" id="4035998at2759"/>
<feature type="region of interest" description="Disordered" evidence="3">
    <location>
        <begin position="326"/>
        <end position="346"/>
    </location>
</feature>
<sequence length="346" mass="40676">MSFLSKLSELKKTSPTQHSRPINNNKANDDKISSLLPKNYIRDEDPAVSRLKELRRQERIKNQKYIEKKKPTRTSTTKRVGKKRNNDNEKDIGTVYKRRIGSSGQQTKNNVTNIRREPIKKMSFEELMKQADLQTKLPIKEKSTTPNTPTQNSIRETKVASTRLNKPGFRKRDTSKIQKIQNHSNESVSREKTPEMIRINTRVSTGLAQPHKRFQAKLDNNRKPSRYAEEEYDEDLDDFIEDDEEEEDSYSSRRREKSSNNNHHDRGYDRDEIWALFNRRGRGSNVAIPQDDWDSDDMETNEIDIMAEEEEATKAARLEDKREQAWLRKHDEAKAKMKQKSRNQSR</sequence>
<dbReference type="Proteomes" id="UP000750334">
    <property type="component" value="Unassembled WGS sequence"/>
</dbReference>
<dbReference type="EMBL" id="PUHR01000111">
    <property type="protein sequence ID" value="KAG0665556.1"/>
    <property type="molecule type" value="Genomic_DNA"/>
</dbReference>
<feature type="compositionally biased region" description="Basic residues" evidence="3">
    <location>
        <begin position="336"/>
        <end position="346"/>
    </location>
</feature>
<protein>
    <recommendedName>
        <fullName evidence="6">SPT2 chromatin protein</fullName>
    </recommendedName>
</protein>
<keyword evidence="2" id="KW-0175">Coiled coil</keyword>
<comment type="similarity">
    <text evidence="1">Belongs to the SPT2 family.</text>
</comment>
<feature type="compositionally biased region" description="Polar residues" evidence="3">
    <location>
        <begin position="144"/>
        <end position="164"/>
    </location>
</feature>